<dbReference type="AlphaFoldDB" id="A0AAV6YJB2"/>
<sequence length="110" mass="12285">RHTRSLRKRLPGGSSLASADWRKLPSRGQASYLGAGVLLFRARAWTAAGTRFSVVYRRAVCGLSPYRPGCHVSALRPLATGSRARELRAEGGAVVYYRKRHSWDMRNSRN</sequence>
<organism evidence="1 2">
    <name type="scientific">Engystomops pustulosus</name>
    <name type="common">Tungara frog</name>
    <name type="synonym">Physalaemus pustulosus</name>
    <dbReference type="NCBI Taxonomy" id="76066"/>
    <lineage>
        <taxon>Eukaryota</taxon>
        <taxon>Metazoa</taxon>
        <taxon>Chordata</taxon>
        <taxon>Craniata</taxon>
        <taxon>Vertebrata</taxon>
        <taxon>Euteleostomi</taxon>
        <taxon>Amphibia</taxon>
        <taxon>Batrachia</taxon>
        <taxon>Anura</taxon>
        <taxon>Neobatrachia</taxon>
        <taxon>Hyloidea</taxon>
        <taxon>Leptodactylidae</taxon>
        <taxon>Leiuperinae</taxon>
        <taxon>Engystomops</taxon>
    </lineage>
</organism>
<dbReference type="EMBL" id="WNYA01034569">
    <property type="protein sequence ID" value="KAG8537046.1"/>
    <property type="molecule type" value="Genomic_DNA"/>
</dbReference>
<feature type="non-terminal residue" evidence="1">
    <location>
        <position position="1"/>
    </location>
</feature>
<proteinExistence type="predicted"/>
<gene>
    <name evidence="1" type="ORF">GDO81_025169</name>
</gene>
<accession>A0AAV6YJB2</accession>
<evidence type="ECO:0000313" key="1">
    <source>
        <dbReference type="EMBL" id="KAG8537046.1"/>
    </source>
</evidence>
<dbReference type="Proteomes" id="UP000824782">
    <property type="component" value="Unassembled WGS sequence"/>
</dbReference>
<comment type="caution">
    <text evidence="1">The sequence shown here is derived from an EMBL/GenBank/DDBJ whole genome shotgun (WGS) entry which is preliminary data.</text>
</comment>
<keyword evidence="2" id="KW-1185">Reference proteome</keyword>
<name>A0AAV6YJB2_ENGPU</name>
<protein>
    <submittedName>
        <fullName evidence="1">Uncharacterized protein</fullName>
    </submittedName>
</protein>
<reference evidence="1" key="1">
    <citation type="thesis" date="2020" institute="ProQuest LLC" country="789 East Eisenhower Parkway, Ann Arbor, MI, USA">
        <title>Comparative Genomics and Chromosome Evolution.</title>
        <authorList>
            <person name="Mudd A.B."/>
        </authorList>
    </citation>
    <scope>NUCLEOTIDE SEQUENCE</scope>
    <source>
        <strain evidence="1">237g6f4</strain>
        <tissue evidence="1">Blood</tissue>
    </source>
</reference>
<evidence type="ECO:0000313" key="2">
    <source>
        <dbReference type="Proteomes" id="UP000824782"/>
    </source>
</evidence>